<feature type="region of interest" description="Disordered" evidence="1">
    <location>
        <begin position="69"/>
        <end position="94"/>
    </location>
</feature>
<gene>
    <name evidence="2" type="ORF">B0H16DRAFT_1448172</name>
</gene>
<evidence type="ECO:0000313" key="3">
    <source>
        <dbReference type="Proteomes" id="UP001215598"/>
    </source>
</evidence>
<keyword evidence="3" id="KW-1185">Reference proteome</keyword>
<evidence type="ECO:0000256" key="1">
    <source>
        <dbReference type="SAM" id="MobiDB-lite"/>
    </source>
</evidence>
<name>A0AAD7K749_9AGAR</name>
<dbReference type="Proteomes" id="UP001215598">
    <property type="component" value="Unassembled WGS sequence"/>
</dbReference>
<feature type="compositionally biased region" description="Basic and acidic residues" evidence="1">
    <location>
        <begin position="78"/>
        <end position="94"/>
    </location>
</feature>
<reference evidence="2" key="1">
    <citation type="submission" date="2023-03" db="EMBL/GenBank/DDBJ databases">
        <title>Massive genome expansion in bonnet fungi (Mycena s.s.) driven by repeated elements and novel gene families across ecological guilds.</title>
        <authorList>
            <consortium name="Lawrence Berkeley National Laboratory"/>
            <person name="Harder C.B."/>
            <person name="Miyauchi S."/>
            <person name="Viragh M."/>
            <person name="Kuo A."/>
            <person name="Thoen E."/>
            <person name="Andreopoulos B."/>
            <person name="Lu D."/>
            <person name="Skrede I."/>
            <person name="Drula E."/>
            <person name="Henrissat B."/>
            <person name="Morin E."/>
            <person name="Kohler A."/>
            <person name="Barry K."/>
            <person name="LaButti K."/>
            <person name="Morin E."/>
            <person name="Salamov A."/>
            <person name="Lipzen A."/>
            <person name="Mereny Z."/>
            <person name="Hegedus B."/>
            <person name="Baldrian P."/>
            <person name="Stursova M."/>
            <person name="Weitz H."/>
            <person name="Taylor A."/>
            <person name="Grigoriev I.V."/>
            <person name="Nagy L.G."/>
            <person name="Martin F."/>
            <person name="Kauserud H."/>
        </authorList>
    </citation>
    <scope>NUCLEOTIDE SEQUENCE</scope>
    <source>
        <strain evidence="2">CBHHK182m</strain>
    </source>
</reference>
<proteinExistence type="predicted"/>
<dbReference type="EMBL" id="JARKIB010000005">
    <property type="protein sequence ID" value="KAJ7779725.1"/>
    <property type="molecule type" value="Genomic_DNA"/>
</dbReference>
<sequence>MHPNVQRSHCAWGRTGVLARSASPHLPFPPSRQTAFIGPGGGPVPWRISELKLEETRGPGSLRAERVDRCAVSNTHRNTRDGHEGPQRRSRRRFTEEEHYPLVHYVPVAPDSLRATRGLDYARVDQGFKAGTPRKLMLVWVRSGRVRPDPGERQPACEDVWVFSGTGVGALPNFSTVGHLRMNLDWLVGDYIAARTFSVYSSSVSLHRRAIEEAPTPTQHKQRRDIQGNTDHIPRSYRVVVKVRLVLEQENMRTKYITVIVSQVDSVFGLEESV</sequence>
<organism evidence="2 3">
    <name type="scientific">Mycena metata</name>
    <dbReference type="NCBI Taxonomy" id="1033252"/>
    <lineage>
        <taxon>Eukaryota</taxon>
        <taxon>Fungi</taxon>
        <taxon>Dikarya</taxon>
        <taxon>Basidiomycota</taxon>
        <taxon>Agaricomycotina</taxon>
        <taxon>Agaricomycetes</taxon>
        <taxon>Agaricomycetidae</taxon>
        <taxon>Agaricales</taxon>
        <taxon>Marasmiineae</taxon>
        <taxon>Mycenaceae</taxon>
        <taxon>Mycena</taxon>
    </lineage>
</organism>
<accession>A0AAD7K749</accession>
<dbReference type="AlphaFoldDB" id="A0AAD7K749"/>
<evidence type="ECO:0000313" key="2">
    <source>
        <dbReference type="EMBL" id="KAJ7779725.1"/>
    </source>
</evidence>
<comment type="caution">
    <text evidence="2">The sequence shown here is derived from an EMBL/GenBank/DDBJ whole genome shotgun (WGS) entry which is preliminary data.</text>
</comment>
<protein>
    <submittedName>
        <fullName evidence="2">Uncharacterized protein</fullName>
    </submittedName>
</protein>